<proteinExistence type="predicted"/>
<evidence type="ECO:0000313" key="1">
    <source>
        <dbReference type="EMBL" id="GIX64686.1"/>
    </source>
</evidence>
<dbReference type="RefSeq" id="XP_067716755.1">
    <property type="nucleotide sequence ID" value="XM_067860654.1"/>
</dbReference>
<dbReference type="EMBL" id="BPLF01000003">
    <property type="protein sequence ID" value="GIX64686.1"/>
    <property type="molecule type" value="Genomic_DNA"/>
</dbReference>
<comment type="caution">
    <text evidence="1">The sequence shown here is derived from an EMBL/GenBank/DDBJ whole genome shotgun (WGS) entry which is preliminary data.</text>
</comment>
<protein>
    <submittedName>
        <fullName evidence="1">Uncharacterized protein</fullName>
    </submittedName>
</protein>
<sequence>MCLLPLEAVCSHVSGLGGVVVHGVYEEQVVPGRLRARHSPTRATYPQNVLALVLPHELPRRQPGGRVRVRSPAPAAHAAYYAGAMQPLVVVYPRERRFRCPDRAYAPFVQRDRQMQQVEKVHGPDRDVTANQSRQPGHVVLALRDEKLLAGVARRLLRSQVQAVLQKGHPQQHHLLAVLQSVRPPPGSRLPPPSCCSAS</sequence>
<dbReference type="GeneID" id="94196167"/>
<dbReference type="Proteomes" id="UP001497744">
    <property type="component" value="Unassembled WGS sequence"/>
</dbReference>
<dbReference type="AlphaFoldDB" id="A0AAV4LXY4"/>
<reference evidence="1 2" key="1">
    <citation type="submission" date="2021-06" db="EMBL/GenBank/DDBJ databases">
        <title>Genome sequence of Babesia caballi.</title>
        <authorList>
            <person name="Yamagishi J."/>
            <person name="Kidaka T."/>
            <person name="Ochi A."/>
        </authorList>
    </citation>
    <scope>NUCLEOTIDE SEQUENCE [LARGE SCALE GENOMIC DNA]</scope>
    <source>
        <strain evidence="1">USDA-D6B2</strain>
    </source>
</reference>
<name>A0AAV4LXY4_BABCB</name>
<keyword evidence="2" id="KW-1185">Reference proteome</keyword>
<evidence type="ECO:0000313" key="2">
    <source>
        <dbReference type="Proteomes" id="UP001497744"/>
    </source>
</evidence>
<gene>
    <name evidence="1" type="ORF">BcabD6B2_41210</name>
</gene>
<accession>A0AAV4LXY4</accession>
<organism evidence="1 2">
    <name type="scientific">Babesia caballi</name>
    <dbReference type="NCBI Taxonomy" id="5871"/>
    <lineage>
        <taxon>Eukaryota</taxon>
        <taxon>Sar</taxon>
        <taxon>Alveolata</taxon>
        <taxon>Apicomplexa</taxon>
        <taxon>Aconoidasida</taxon>
        <taxon>Piroplasmida</taxon>
        <taxon>Babesiidae</taxon>
        <taxon>Babesia</taxon>
    </lineage>
</organism>